<dbReference type="PANTHER" id="PTHR16861">
    <property type="entry name" value="GLYCOPROTEIN 38"/>
    <property type="match status" value="1"/>
</dbReference>
<feature type="compositionally biased region" description="Low complexity" evidence="1">
    <location>
        <begin position="181"/>
        <end position="200"/>
    </location>
</feature>
<feature type="region of interest" description="Disordered" evidence="1">
    <location>
        <begin position="181"/>
        <end position="230"/>
    </location>
</feature>
<keyword evidence="2" id="KW-0812">Transmembrane</keyword>
<dbReference type="PANTHER" id="PTHR16861:SF4">
    <property type="entry name" value="SH3 DOMAIN PROTEIN (AFU_ORTHOLOGUE AFUA_1G13610)"/>
    <property type="match status" value="1"/>
</dbReference>
<keyword evidence="2" id="KW-0472">Membrane</keyword>
<dbReference type="Proteomes" id="UP000433876">
    <property type="component" value="Unassembled WGS sequence"/>
</dbReference>
<comment type="caution">
    <text evidence="4">The sequence shown here is derived from an EMBL/GenBank/DDBJ whole genome shotgun (WGS) entry which is preliminary data.</text>
</comment>
<name>A0A8S8ZKT2_SORMA</name>
<feature type="compositionally biased region" description="Gly residues" evidence="1">
    <location>
        <begin position="278"/>
        <end position="296"/>
    </location>
</feature>
<feature type="region of interest" description="Disordered" evidence="1">
    <location>
        <begin position="276"/>
        <end position="352"/>
    </location>
</feature>
<dbReference type="VEuPathDB" id="FungiDB:SMAC_09114"/>
<evidence type="ECO:0000256" key="2">
    <source>
        <dbReference type="SAM" id="Phobius"/>
    </source>
</evidence>
<evidence type="ECO:0000313" key="4">
    <source>
        <dbReference type="EMBL" id="KAA8628892.1"/>
    </source>
</evidence>
<evidence type="ECO:0000256" key="1">
    <source>
        <dbReference type="SAM" id="MobiDB-lite"/>
    </source>
</evidence>
<evidence type="ECO:0000313" key="5">
    <source>
        <dbReference type="Proteomes" id="UP000433876"/>
    </source>
</evidence>
<gene>
    <name evidence="4" type="ORF">SMACR_09114</name>
</gene>
<feature type="signal peptide" evidence="3">
    <location>
        <begin position="1"/>
        <end position="23"/>
    </location>
</feature>
<protein>
    <submittedName>
        <fullName evidence="4">Uncharacterized protein</fullName>
    </submittedName>
</protein>
<keyword evidence="3" id="KW-0732">Signal</keyword>
<dbReference type="AlphaFoldDB" id="A0A8S8ZKT2"/>
<organism evidence="4 5">
    <name type="scientific">Sordaria macrospora</name>
    <dbReference type="NCBI Taxonomy" id="5147"/>
    <lineage>
        <taxon>Eukaryota</taxon>
        <taxon>Fungi</taxon>
        <taxon>Dikarya</taxon>
        <taxon>Ascomycota</taxon>
        <taxon>Pezizomycotina</taxon>
        <taxon>Sordariomycetes</taxon>
        <taxon>Sordariomycetidae</taxon>
        <taxon>Sordariales</taxon>
        <taxon>Sordariaceae</taxon>
        <taxon>Sordaria</taxon>
    </lineage>
</organism>
<feature type="transmembrane region" description="Helical" evidence="2">
    <location>
        <begin position="234"/>
        <end position="258"/>
    </location>
</feature>
<reference evidence="4 5" key="1">
    <citation type="submission" date="2017-07" db="EMBL/GenBank/DDBJ databases">
        <title>Genome sequence of the Sordaria macrospora wild type strain R19027.</title>
        <authorList>
            <person name="Nowrousian M."/>
            <person name="Teichert I."/>
            <person name="Kueck U."/>
        </authorList>
    </citation>
    <scope>NUCLEOTIDE SEQUENCE [LARGE SCALE GENOMIC DNA]</scope>
    <source>
        <strain evidence="4 5">R19027</strain>
        <tissue evidence="4">Mycelium</tissue>
    </source>
</reference>
<dbReference type="EMBL" id="NMPR01000159">
    <property type="protein sequence ID" value="KAA8628892.1"/>
    <property type="molecule type" value="Genomic_DNA"/>
</dbReference>
<proteinExistence type="predicted"/>
<evidence type="ECO:0000256" key="3">
    <source>
        <dbReference type="SAM" id="SignalP"/>
    </source>
</evidence>
<feature type="region of interest" description="Disordered" evidence="1">
    <location>
        <begin position="128"/>
        <end position="147"/>
    </location>
</feature>
<sequence length="352" mass="36203">MKPRLPFIPLLISLVLLISPVVGVVIFPQEYPSGGWRTVYLEDEIWVVFKNEKPTNDISVICGDTNSRENDETVDEVTGVPGPNGSYPIVIHGINRIRGTYFCRFRVNMNGAGYAWVSVARRETPKTFLPDPWMTSSESSGADPVPVTVSAGTSTTLSQITSSVALSSSLELSLPLLSTTTTTNDPAASTAATPSAAASSPPAPSSTGLGPETSGEPANSKPESGKGGSLSSGAIAGISVGSAVAVLGVAGLCLFFFLRGRKQGLAARDAAAAAAGESGSGEGTSGAGEGGEGEQGTGAAAQHGNELYGSSEIKEKPVELHSQSPSQELGSGVTRYEMGGGGHRWHDRVELP</sequence>
<accession>A0A8S8ZKT2</accession>
<feature type="chain" id="PRO_5035944923" evidence="3">
    <location>
        <begin position="24"/>
        <end position="352"/>
    </location>
</feature>
<keyword evidence="2" id="KW-1133">Transmembrane helix</keyword>